<accession>A0A915KH79</accession>
<keyword evidence="1" id="KW-1185">Reference proteome</keyword>
<organism evidence="1 2">
    <name type="scientific">Romanomermis culicivorax</name>
    <name type="common">Nematode worm</name>
    <dbReference type="NCBI Taxonomy" id="13658"/>
    <lineage>
        <taxon>Eukaryota</taxon>
        <taxon>Metazoa</taxon>
        <taxon>Ecdysozoa</taxon>
        <taxon>Nematoda</taxon>
        <taxon>Enoplea</taxon>
        <taxon>Dorylaimia</taxon>
        <taxon>Mermithida</taxon>
        <taxon>Mermithoidea</taxon>
        <taxon>Mermithidae</taxon>
        <taxon>Romanomermis</taxon>
    </lineage>
</organism>
<reference evidence="2" key="1">
    <citation type="submission" date="2022-11" db="UniProtKB">
        <authorList>
            <consortium name="WormBaseParasite"/>
        </authorList>
    </citation>
    <scope>IDENTIFICATION</scope>
</reference>
<evidence type="ECO:0000313" key="2">
    <source>
        <dbReference type="WBParaSite" id="nRc.2.0.1.t38087-RA"/>
    </source>
</evidence>
<sequence length="104" mass="11339">MNHELHKNLFENLTTKIFCKDFRPAGAITAADLMVPDILPAEATPPMEVNADVNAVTRAMSKKTISQPTLSDSMPLIADYAPPPLEAITTASHEEIMATMLMTQ</sequence>
<protein>
    <submittedName>
        <fullName evidence="2">Uncharacterized protein</fullName>
    </submittedName>
</protein>
<evidence type="ECO:0000313" key="1">
    <source>
        <dbReference type="Proteomes" id="UP000887565"/>
    </source>
</evidence>
<dbReference type="Proteomes" id="UP000887565">
    <property type="component" value="Unplaced"/>
</dbReference>
<dbReference type="WBParaSite" id="nRc.2.0.1.t38087-RA">
    <property type="protein sequence ID" value="nRc.2.0.1.t38087-RA"/>
    <property type="gene ID" value="nRc.2.0.1.g38087"/>
</dbReference>
<dbReference type="AlphaFoldDB" id="A0A915KH79"/>
<name>A0A915KH79_ROMCU</name>
<proteinExistence type="predicted"/>